<dbReference type="Proteomes" id="UP000184130">
    <property type="component" value="Unassembled WGS sequence"/>
</dbReference>
<dbReference type="GO" id="GO:0003700">
    <property type="term" value="F:DNA-binding transcription factor activity"/>
    <property type="evidence" value="ECO:0007669"/>
    <property type="project" value="TreeGrafter"/>
</dbReference>
<dbReference type="PANTHER" id="PTHR30146">
    <property type="entry name" value="LACI-RELATED TRANSCRIPTIONAL REPRESSOR"/>
    <property type="match status" value="1"/>
</dbReference>
<gene>
    <name evidence="6" type="ORF">SAMN05216463_10230</name>
</gene>
<dbReference type="CDD" id="cd01392">
    <property type="entry name" value="HTH_LacI"/>
    <property type="match status" value="1"/>
</dbReference>
<protein>
    <submittedName>
        <fullName evidence="6">Transcriptional regulator, LacI family</fullName>
    </submittedName>
</protein>
<dbReference type="GO" id="GO:0000976">
    <property type="term" value="F:transcription cis-regulatory region binding"/>
    <property type="evidence" value="ECO:0007669"/>
    <property type="project" value="TreeGrafter"/>
</dbReference>
<keyword evidence="3" id="KW-0804">Transcription</keyword>
<dbReference type="SUPFAM" id="SSF47413">
    <property type="entry name" value="lambda repressor-like DNA-binding domains"/>
    <property type="match status" value="1"/>
</dbReference>
<evidence type="ECO:0000259" key="5">
    <source>
        <dbReference type="PROSITE" id="PS51063"/>
    </source>
</evidence>
<dbReference type="Gene3D" id="3.40.50.2300">
    <property type="match status" value="2"/>
</dbReference>
<dbReference type="EMBL" id="FRBD01000002">
    <property type="protein sequence ID" value="SHK33729.1"/>
    <property type="molecule type" value="Genomic_DNA"/>
</dbReference>
<keyword evidence="2" id="KW-0238">DNA-binding</keyword>
<proteinExistence type="predicted"/>
<evidence type="ECO:0000256" key="1">
    <source>
        <dbReference type="ARBA" id="ARBA00023015"/>
    </source>
</evidence>
<dbReference type="PROSITE" id="PS51063">
    <property type="entry name" value="HTH_CRP_2"/>
    <property type="match status" value="1"/>
</dbReference>
<dbReference type="OrthoDB" id="9803256at2"/>
<evidence type="ECO:0000256" key="2">
    <source>
        <dbReference type="ARBA" id="ARBA00023125"/>
    </source>
</evidence>
<reference evidence="6 7" key="1">
    <citation type="submission" date="2016-11" db="EMBL/GenBank/DDBJ databases">
        <authorList>
            <person name="Jaros S."/>
            <person name="Januszkiewicz K."/>
            <person name="Wedrychowicz H."/>
        </authorList>
    </citation>
    <scope>NUCLEOTIDE SEQUENCE [LARGE SCALE GENOMIC DNA]</scope>
    <source>
        <strain evidence="6 7">KHT3</strain>
    </source>
</reference>
<evidence type="ECO:0000259" key="4">
    <source>
        <dbReference type="PROSITE" id="PS50932"/>
    </source>
</evidence>
<evidence type="ECO:0000313" key="7">
    <source>
        <dbReference type="Proteomes" id="UP000184130"/>
    </source>
</evidence>
<dbReference type="InterPro" id="IPR028082">
    <property type="entry name" value="Peripla_BP_I"/>
</dbReference>
<dbReference type="InterPro" id="IPR012318">
    <property type="entry name" value="HTH_CRP"/>
</dbReference>
<dbReference type="InterPro" id="IPR000843">
    <property type="entry name" value="HTH_LacI"/>
</dbReference>
<name>A0A1M6RMR4_XYLRU</name>
<dbReference type="PROSITE" id="PS50932">
    <property type="entry name" value="HTH_LACI_2"/>
    <property type="match status" value="1"/>
</dbReference>
<accession>A0A1M6RMR4</accession>
<feature type="domain" description="HTH lacI-type" evidence="4">
    <location>
        <begin position="4"/>
        <end position="58"/>
    </location>
</feature>
<dbReference type="AlphaFoldDB" id="A0A1M6RMR4"/>
<evidence type="ECO:0000256" key="3">
    <source>
        <dbReference type="ARBA" id="ARBA00023163"/>
    </source>
</evidence>
<dbReference type="PANTHER" id="PTHR30146:SF109">
    <property type="entry name" value="HTH-TYPE TRANSCRIPTIONAL REGULATOR GALS"/>
    <property type="match status" value="1"/>
</dbReference>
<dbReference type="SUPFAM" id="SSF53822">
    <property type="entry name" value="Periplasmic binding protein-like I"/>
    <property type="match status" value="1"/>
</dbReference>
<feature type="domain" description="HTH crp-type" evidence="5">
    <location>
        <begin position="1"/>
        <end position="45"/>
    </location>
</feature>
<dbReference type="RefSeq" id="WP_073204172.1">
    <property type="nucleotide sequence ID" value="NZ_FRBD01000002.1"/>
</dbReference>
<sequence length="337" mass="37997">MKRISQREIANLLGVNVSTVSRALRGLEGVSSELRQQILTLAKEKGYRPNPFAVSLRYDTTRTIGIIVPDISFNHFAHIVKRIEAEARKEGYMCIITDSDDKYETEKNCLELLINMHVEGIIICPSQETVDFTHLQRLRKIHIPVVLFDRDANIDISSVVINDADSARQATRTLIDGGAKRIAFLGGPNRMKQTTERKHGYIEALREKNLPIIKELVKCSYVNYNTGLTDTLDLLDLPEPPDAIIATHGLLVGSAIRAIESRGLRIPEDVSLIGYMSDWVSDVMSPRMSFIKQNQREMGAKAFRLLYDQLNGDTCVQHVIVKARLEIRNSTREIIEG</sequence>
<dbReference type="InterPro" id="IPR001761">
    <property type="entry name" value="Peripla_BP/Lac1_sug-bd_dom"/>
</dbReference>
<dbReference type="CDD" id="cd06267">
    <property type="entry name" value="PBP1_LacI_sugar_binding-like"/>
    <property type="match status" value="1"/>
</dbReference>
<dbReference type="Gene3D" id="1.10.260.40">
    <property type="entry name" value="lambda repressor-like DNA-binding domains"/>
    <property type="match status" value="1"/>
</dbReference>
<dbReference type="InterPro" id="IPR010982">
    <property type="entry name" value="Lambda_DNA-bd_dom_sf"/>
</dbReference>
<keyword evidence="1" id="KW-0805">Transcription regulation</keyword>
<dbReference type="SMART" id="SM00354">
    <property type="entry name" value="HTH_LACI"/>
    <property type="match status" value="1"/>
</dbReference>
<organism evidence="6 7">
    <name type="scientific">Xylanibacter ruminicola</name>
    <name type="common">Prevotella ruminicola</name>
    <dbReference type="NCBI Taxonomy" id="839"/>
    <lineage>
        <taxon>Bacteria</taxon>
        <taxon>Pseudomonadati</taxon>
        <taxon>Bacteroidota</taxon>
        <taxon>Bacteroidia</taxon>
        <taxon>Bacteroidales</taxon>
        <taxon>Prevotellaceae</taxon>
        <taxon>Xylanibacter</taxon>
    </lineage>
</organism>
<dbReference type="Pfam" id="PF00356">
    <property type="entry name" value="LacI"/>
    <property type="match status" value="1"/>
</dbReference>
<dbReference type="Pfam" id="PF00532">
    <property type="entry name" value="Peripla_BP_1"/>
    <property type="match status" value="1"/>
</dbReference>
<evidence type="ECO:0000313" key="6">
    <source>
        <dbReference type="EMBL" id="SHK33729.1"/>
    </source>
</evidence>